<dbReference type="OrthoDB" id="547291at2759"/>
<evidence type="ECO:0000256" key="1">
    <source>
        <dbReference type="ARBA" id="ARBA00022729"/>
    </source>
</evidence>
<comment type="caution">
    <text evidence="3">Lacks conserved residue(s) required for the propagation of feature annotation.</text>
</comment>
<feature type="disulfide bond" evidence="3">
    <location>
        <begin position="397"/>
        <end position="407"/>
    </location>
</feature>
<dbReference type="EnsemblMetazoa" id="XM_003386977.3">
    <property type="protein sequence ID" value="XP_003387025.1"/>
    <property type="gene ID" value="LOC100636203"/>
</dbReference>
<dbReference type="eggNOG" id="ENOG502QSX8">
    <property type="taxonomic scope" value="Eukaryota"/>
</dbReference>
<dbReference type="PRINTS" id="PR00074">
    <property type="entry name" value="LYSYLOXIDASE"/>
</dbReference>
<dbReference type="Pfam" id="PF01186">
    <property type="entry name" value="Lysyl_oxidase"/>
    <property type="match status" value="1"/>
</dbReference>
<feature type="chain" id="PRO_5010860516" description="SRCR domain-containing protein" evidence="4">
    <location>
        <begin position="31"/>
        <end position="755"/>
    </location>
</feature>
<dbReference type="GO" id="GO:0016020">
    <property type="term" value="C:membrane"/>
    <property type="evidence" value="ECO:0007669"/>
    <property type="project" value="InterPro"/>
</dbReference>
<proteinExistence type="predicted"/>
<evidence type="ECO:0000256" key="3">
    <source>
        <dbReference type="PROSITE-ProRule" id="PRU00196"/>
    </source>
</evidence>
<evidence type="ECO:0000256" key="4">
    <source>
        <dbReference type="SAM" id="SignalP"/>
    </source>
</evidence>
<feature type="domain" description="SRCR" evidence="5">
    <location>
        <begin position="446"/>
        <end position="541"/>
    </location>
</feature>
<dbReference type="Gene3D" id="3.10.250.10">
    <property type="entry name" value="SRCR-like domain"/>
    <property type="match status" value="4"/>
</dbReference>
<dbReference type="GO" id="GO:0005615">
    <property type="term" value="C:extracellular space"/>
    <property type="evidence" value="ECO:0007669"/>
    <property type="project" value="TreeGrafter"/>
</dbReference>
<dbReference type="PROSITE" id="PS00420">
    <property type="entry name" value="SRCR_1"/>
    <property type="match status" value="2"/>
</dbReference>
<reference evidence="7" key="1">
    <citation type="journal article" date="2010" name="Nature">
        <title>The Amphimedon queenslandica genome and the evolution of animal complexity.</title>
        <authorList>
            <person name="Srivastava M."/>
            <person name="Simakov O."/>
            <person name="Chapman J."/>
            <person name="Fahey B."/>
            <person name="Gauthier M.E."/>
            <person name="Mitros T."/>
            <person name="Richards G.S."/>
            <person name="Conaco C."/>
            <person name="Dacre M."/>
            <person name="Hellsten U."/>
            <person name="Larroux C."/>
            <person name="Putnam N.H."/>
            <person name="Stanke M."/>
            <person name="Adamska M."/>
            <person name="Darling A."/>
            <person name="Degnan S.M."/>
            <person name="Oakley T.H."/>
            <person name="Plachetzki D.C."/>
            <person name="Zhai Y."/>
            <person name="Adamski M."/>
            <person name="Calcino A."/>
            <person name="Cummins S.F."/>
            <person name="Goodstein D.M."/>
            <person name="Harris C."/>
            <person name="Jackson D.J."/>
            <person name="Leys S.P."/>
            <person name="Shu S."/>
            <person name="Woodcroft B.J."/>
            <person name="Vervoort M."/>
            <person name="Kosik K.S."/>
            <person name="Manning G."/>
            <person name="Degnan B.M."/>
            <person name="Rokhsar D.S."/>
        </authorList>
    </citation>
    <scope>NUCLEOTIDE SEQUENCE [LARGE SCALE GENOMIC DNA]</scope>
</reference>
<evidence type="ECO:0000259" key="5">
    <source>
        <dbReference type="PROSITE" id="PS50287"/>
    </source>
</evidence>
<dbReference type="GO" id="GO:0004720">
    <property type="term" value="F:protein-lysine 6-oxidase activity"/>
    <property type="evidence" value="ECO:0007669"/>
    <property type="project" value="TreeGrafter"/>
</dbReference>
<keyword evidence="7" id="KW-1185">Reference proteome</keyword>
<protein>
    <recommendedName>
        <fullName evidence="5">SRCR domain-containing protein</fullName>
    </recommendedName>
</protein>
<feature type="disulfide bond" evidence="3">
    <location>
        <begin position="513"/>
        <end position="523"/>
    </location>
</feature>
<evidence type="ECO:0000256" key="2">
    <source>
        <dbReference type="ARBA" id="ARBA00023157"/>
    </source>
</evidence>
<dbReference type="OMA" id="CDSINDF"/>
<evidence type="ECO:0000313" key="6">
    <source>
        <dbReference type="EnsemblMetazoa" id="Aqu2.1.30074_001"/>
    </source>
</evidence>
<gene>
    <name evidence="6" type="primary">100636203</name>
</gene>
<dbReference type="InterPro" id="IPR050912">
    <property type="entry name" value="LOX-like_protein"/>
</dbReference>
<sequence length="755" mass="84399">MLPLGSNTLNSGLLLLKAVAFCLVIQCVKTQDRPSDGTIRLQGTLPYQGRLEVYYRGSWGTVCDDRFQKPDADVVCRELGFSGGSDRVITTGFSNEFASGTGEIWMDGVSCRGSEEKLSQCSFNGWGIHDCRHYEDVAIICKYTAPTLPPSTSLPTLSDNNVRVTCPGPNYRLGECNNCSTYTSACRAPDPRRPAIIGVVEMLIDGKWYPIPRKNWNVNAAKVVCGQLGYPRAGPSPNINRIFPTKSCSNSHTSAQCDSINDFNDRLSRTVTEGLTCTGGENKLNDCYFQSYNINPSSPASVATVQCYFDDLRTEKCKDRNQNNKELYRLRGGPVPWKGRVEVKVGGVWGSICDLFWDLNDADIVCRNLGFGTAKKVETRSFYGRASDSVHFSGLKCTGTEQMLSQCTRTTGAQLPREINSYCYQHSGDAAVECNIPQFCPKEKEVRFTGTGVDKFTEVKGPSGWGRLCFSSISTYNEAHVMCREVSDELAARYIPIKDPQYRGRSYVVEFKCTGDEISTSECRRTFRTSSCINYTRIDCTAGMPDLVPNLKKFQSSLESFAYTSPTPMFYLSCALEENCLSSSAHQHANNPSHIRRLLRFDSLTMNYGTATFLPNLEPHEWEWHACHQHYHSFEAFIHYDVLNRAGEKVAEGHKASFCLEDSMCDFGGYSSYRCSTGRQGISVNCGDLYARHLDCQWIDITDLPINRNYIVRQIVNADNLVGESDSKNNVIQCEIFFRGDSFPFIVSNCTHSDH</sequence>
<dbReference type="AlphaFoldDB" id="A0A1X7URD2"/>
<dbReference type="STRING" id="400682.A0A1X7URD2"/>
<dbReference type="SMART" id="SM00202">
    <property type="entry name" value="SR"/>
    <property type="match status" value="3"/>
</dbReference>
<feature type="domain" description="SRCR" evidence="5">
    <location>
        <begin position="39"/>
        <end position="142"/>
    </location>
</feature>
<dbReference type="InterPro" id="IPR001190">
    <property type="entry name" value="SRCR"/>
</dbReference>
<organism evidence="6">
    <name type="scientific">Amphimedon queenslandica</name>
    <name type="common">Sponge</name>
    <dbReference type="NCBI Taxonomy" id="400682"/>
    <lineage>
        <taxon>Eukaryota</taxon>
        <taxon>Metazoa</taxon>
        <taxon>Porifera</taxon>
        <taxon>Demospongiae</taxon>
        <taxon>Heteroscleromorpha</taxon>
        <taxon>Haplosclerida</taxon>
        <taxon>Niphatidae</taxon>
        <taxon>Amphimedon</taxon>
    </lineage>
</organism>
<dbReference type="GO" id="GO:0030199">
    <property type="term" value="P:collagen fibril organization"/>
    <property type="evidence" value="ECO:0007669"/>
    <property type="project" value="TreeGrafter"/>
</dbReference>
<feature type="signal peptide" evidence="4">
    <location>
        <begin position="1"/>
        <end position="30"/>
    </location>
</feature>
<dbReference type="PRINTS" id="PR00258">
    <property type="entry name" value="SPERACTRCPTR"/>
</dbReference>
<dbReference type="InterPro" id="IPR036772">
    <property type="entry name" value="SRCR-like_dom_sf"/>
</dbReference>
<feature type="domain" description="SRCR" evidence="5">
    <location>
        <begin position="198"/>
        <end position="308"/>
    </location>
</feature>
<dbReference type="GO" id="GO:0005507">
    <property type="term" value="F:copper ion binding"/>
    <property type="evidence" value="ECO:0007669"/>
    <property type="project" value="InterPro"/>
</dbReference>
<dbReference type="Pfam" id="PF00530">
    <property type="entry name" value="SRCR"/>
    <property type="match status" value="3"/>
</dbReference>
<dbReference type="InterPro" id="IPR001695">
    <property type="entry name" value="Lysyl_oxidase"/>
</dbReference>
<dbReference type="KEGG" id="aqu:100636203"/>
<dbReference type="PROSITE" id="PS50287">
    <property type="entry name" value="SRCR_2"/>
    <property type="match status" value="4"/>
</dbReference>
<feature type="domain" description="SRCR" evidence="5">
    <location>
        <begin position="328"/>
        <end position="435"/>
    </location>
</feature>
<feature type="disulfide bond" evidence="3">
    <location>
        <begin position="111"/>
        <end position="121"/>
    </location>
</feature>
<dbReference type="FunCoup" id="A0A1X7URD2">
    <property type="interactions" value="8"/>
</dbReference>
<name>A0A1X7URD2_AMPQE</name>
<dbReference type="SUPFAM" id="SSF56487">
    <property type="entry name" value="SRCR-like"/>
    <property type="match status" value="4"/>
</dbReference>
<keyword evidence="2 3" id="KW-1015">Disulfide bond</keyword>
<dbReference type="PANTHER" id="PTHR45817">
    <property type="entry name" value="LYSYL OXIDASE-LIKE-RELATED"/>
    <property type="match status" value="1"/>
</dbReference>
<evidence type="ECO:0000313" key="7">
    <source>
        <dbReference type="Proteomes" id="UP000007879"/>
    </source>
</evidence>
<feature type="disulfide bond" evidence="3">
    <location>
        <begin position="277"/>
        <end position="287"/>
    </location>
</feature>
<dbReference type="FunFam" id="3.10.250.10:FF:000001">
    <property type="entry name" value="Lysyl oxidase 4 isoform X1"/>
    <property type="match status" value="2"/>
</dbReference>
<reference evidence="6" key="2">
    <citation type="submission" date="2017-05" db="UniProtKB">
        <authorList>
            <consortium name="EnsemblMetazoa"/>
        </authorList>
    </citation>
    <scope>IDENTIFICATION</scope>
</reference>
<dbReference type="EnsemblMetazoa" id="Aqu2.1.30074_001">
    <property type="protein sequence ID" value="Aqu2.1.30074_001"/>
    <property type="gene ID" value="Aqu2.1.30074"/>
</dbReference>
<keyword evidence="1 4" id="KW-0732">Signal</keyword>
<dbReference type="Proteomes" id="UP000007879">
    <property type="component" value="Unassembled WGS sequence"/>
</dbReference>
<dbReference type="InParanoid" id="A0A1X7URD2"/>
<dbReference type="PANTHER" id="PTHR45817:SF8">
    <property type="entry name" value="LYSYL OXIDASE HOMOLOG 1"/>
    <property type="match status" value="1"/>
</dbReference>
<accession>A0A1X7URD2</accession>